<proteinExistence type="predicted"/>
<name>A0ABN7WGF4_GIGMA</name>
<gene>
    <name evidence="1" type="ORF">GMARGA_LOCUS30531</name>
</gene>
<evidence type="ECO:0000313" key="2">
    <source>
        <dbReference type="Proteomes" id="UP000789901"/>
    </source>
</evidence>
<evidence type="ECO:0000313" key="1">
    <source>
        <dbReference type="EMBL" id="CAG8831019.1"/>
    </source>
</evidence>
<feature type="non-terminal residue" evidence="1">
    <location>
        <position position="1"/>
    </location>
</feature>
<reference evidence="1 2" key="1">
    <citation type="submission" date="2021-06" db="EMBL/GenBank/DDBJ databases">
        <authorList>
            <person name="Kallberg Y."/>
            <person name="Tangrot J."/>
            <person name="Rosling A."/>
        </authorList>
    </citation>
    <scope>NUCLEOTIDE SEQUENCE [LARGE SCALE GENOMIC DNA]</scope>
    <source>
        <strain evidence="1 2">120-4 pot B 10/14</strain>
    </source>
</reference>
<protein>
    <submittedName>
        <fullName evidence="1">32213_t:CDS:1</fullName>
    </submittedName>
</protein>
<sequence length="72" mass="7809">DAEASINVATKEKVAPKANVIPEANDVTLKPMIFCLKSYQMVAESQASLVNAFDNFDMSSKNDSSAMLSEHD</sequence>
<organism evidence="1 2">
    <name type="scientific">Gigaspora margarita</name>
    <dbReference type="NCBI Taxonomy" id="4874"/>
    <lineage>
        <taxon>Eukaryota</taxon>
        <taxon>Fungi</taxon>
        <taxon>Fungi incertae sedis</taxon>
        <taxon>Mucoromycota</taxon>
        <taxon>Glomeromycotina</taxon>
        <taxon>Glomeromycetes</taxon>
        <taxon>Diversisporales</taxon>
        <taxon>Gigasporaceae</taxon>
        <taxon>Gigaspora</taxon>
    </lineage>
</organism>
<keyword evidence="2" id="KW-1185">Reference proteome</keyword>
<dbReference type="Proteomes" id="UP000789901">
    <property type="component" value="Unassembled WGS sequence"/>
</dbReference>
<dbReference type="EMBL" id="CAJVQB010043227">
    <property type="protein sequence ID" value="CAG8831019.1"/>
    <property type="molecule type" value="Genomic_DNA"/>
</dbReference>
<comment type="caution">
    <text evidence="1">The sequence shown here is derived from an EMBL/GenBank/DDBJ whole genome shotgun (WGS) entry which is preliminary data.</text>
</comment>
<accession>A0ABN7WGF4</accession>